<protein>
    <submittedName>
        <fullName evidence="3">Glutathione S-transferase</fullName>
        <ecNumber evidence="3">2.5.1.18</ecNumber>
    </submittedName>
</protein>
<dbReference type="SUPFAM" id="SSF52833">
    <property type="entry name" value="Thioredoxin-like"/>
    <property type="match status" value="1"/>
</dbReference>
<gene>
    <name evidence="3" type="ORF">QO001_001113</name>
</gene>
<dbReference type="PROSITE" id="PS50404">
    <property type="entry name" value="GST_NTER"/>
    <property type="match status" value="1"/>
</dbReference>
<dbReference type="Gene3D" id="3.40.30.10">
    <property type="entry name" value="Glutaredoxin"/>
    <property type="match status" value="1"/>
</dbReference>
<keyword evidence="3" id="KW-0808">Transferase</keyword>
<accession>A0AAJ1TJN4</accession>
<dbReference type="SUPFAM" id="SSF47616">
    <property type="entry name" value="GST C-terminal domain-like"/>
    <property type="match status" value="1"/>
</dbReference>
<dbReference type="PROSITE" id="PS50405">
    <property type="entry name" value="GST_CTER"/>
    <property type="match status" value="1"/>
</dbReference>
<dbReference type="RefSeq" id="WP_230365623.1">
    <property type="nucleotide sequence ID" value="NZ_JAJALK010000003.1"/>
</dbReference>
<evidence type="ECO:0000313" key="3">
    <source>
        <dbReference type="EMBL" id="MDQ0542195.1"/>
    </source>
</evidence>
<dbReference type="Gene3D" id="1.20.1050.10">
    <property type="match status" value="1"/>
</dbReference>
<proteinExistence type="predicted"/>
<dbReference type="InterPro" id="IPR040079">
    <property type="entry name" value="Glutathione_S-Trfase"/>
</dbReference>
<reference evidence="3" key="1">
    <citation type="submission" date="2023-07" db="EMBL/GenBank/DDBJ databases">
        <title>Genomic Encyclopedia of Type Strains, Phase IV (KMG-IV): sequencing the most valuable type-strain genomes for metagenomic binning, comparative biology and taxonomic classification.</title>
        <authorList>
            <person name="Goeker M."/>
        </authorList>
    </citation>
    <scope>NUCLEOTIDE SEQUENCE</scope>
    <source>
        <strain evidence="3">DSM 19569</strain>
    </source>
</reference>
<organism evidence="3 4">
    <name type="scientific">Methylobacterium brachiatum</name>
    <dbReference type="NCBI Taxonomy" id="269660"/>
    <lineage>
        <taxon>Bacteria</taxon>
        <taxon>Pseudomonadati</taxon>
        <taxon>Pseudomonadota</taxon>
        <taxon>Alphaproteobacteria</taxon>
        <taxon>Hyphomicrobiales</taxon>
        <taxon>Methylobacteriaceae</taxon>
        <taxon>Methylobacterium</taxon>
    </lineage>
</organism>
<dbReference type="CDD" id="cd03057">
    <property type="entry name" value="GST_N_Beta"/>
    <property type="match status" value="1"/>
</dbReference>
<name>A0AAJ1TJN4_9HYPH</name>
<dbReference type="SFLD" id="SFLDS00019">
    <property type="entry name" value="Glutathione_Transferase_(cytos"/>
    <property type="match status" value="1"/>
</dbReference>
<feature type="domain" description="GST C-terminal" evidence="2">
    <location>
        <begin position="87"/>
        <end position="214"/>
    </location>
</feature>
<dbReference type="Proteomes" id="UP001223420">
    <property type="component" value="Unassembled WGS sequence"/>
</dbReference>
<dbReference type="PANTHER" id="PTHR44051:SF8">
    <property type="entry name" value="GLUTATHIONE S-TRANSFERASE GSTA"/>
    <property type="match status" value="1"/>
</dbReference>
<dbReference type="EMBL" id="JAUSWL010000002">
    <property type="protein sequence ID" value="MDQ0542195.1"/>
    <property type="molecule type" value="Genomic_DNA"/>
</dbReference>
<dbReference type="GO" id="GO:0004364">
    <property type="term" value="F:glutathione transferase activity"/>
    <property type="evidence" value="ECO:0007669"/>
    <property type="project" value="UniProtKB-EC"/>
</dbReference>
<dbReference type="InterPro" id="IPR010987">
    <property type="entry name" value="Glutathione-S-Trfase_C-like"/>
</dbReference>
<dbReference type="EC" id="2.5.1.18" evidence="3"/>
<evidence type="ECO:0000313" key="4">
    <source>
        <dbReference type="Proteomes" id="UP001223420"/>
    </source>
</evidence>
<dbReference type="AlphaFoldDB" id="A0AAJ1TJN4"/>
<comment type="caution">
    <text evidence="3">The sequence shown here is derived from an EMBL/GenBank/DDBJ whole genome shotgun (WGS) entry which is preliminary data.</text>
</comment>
<feature type="domain" description="GST N-terminal" evidence="1">
    <location>
        <begin position="1"/>
        <end position="82"/>
    </location>
</feature>
<evidence type="ECO:0000259" key="1">
    <source>
        <dbReference type="PROSITE" id="PS50404"/>
    </source>
</evidence>
<dbReference type="InterPro" id="IPR004045">
    <property type="entry name" value="Glutathione_S-Trfase_N"/>
</dbReference>
<dbReference type="InterPro" id="IPR036249">
    <property type="entry name" value="Thioredoxin-like_sf"/>
</dbReference>
<dbReference type="CDD" id="cd03188">
    <property type="entry name" value="GST_C_Beta"/>
    <property type="match status" value="1"/>
</dbReference>
<sequence length="214" mass="23784">MTTRTLYYAPGACSLAAHIILEESGLPFEGVKLNLAAGDQRAPEYLAINERGRVPALVEDGWVLTECAAILRHVARSVPEKGFWPTDLREQARADEWLGWLAANHHVAYAHVRRPERYTADEDAFPGIRDKAADTYGDLCTMTEVHLSNGGWAVGDRYGVVDAYLMVFWVWASGASLRFDMPARFPAWHAHARRVAERPAVRAVFAREGLALPA</sequence>
<dbReference type="InterPro" id="IPR036282">
    <property type="entry name" value="Glutathione-S-Trfase_C_sf"/>
</dbReference>
<evidence type="ECO:0000259" key="2">
    <source>
        <dbReference type="PROSITE" id="PS50405"/>
    </source>
</evidence>
<dbReference type="Pfam" id="PF02798">
    <property type="entry name" value="GST_N"/>
    <property type="match status" value="1"/>
</dbReference>
<dbReference type="SFLD" id="SFLDG00358">
    <property type="entry name" value="Main_(cytGST)"/>
    <property type="match status" value="1"/>
</dbReference>
<dbReference type="SFLD" id="SFLDG01150">
    <property type="entry name" value="Main.1:_Beta-like"/>
    <property type="match status" value="1"/>
</dbReference>
<dbReference type="PANTHER" id="PTHR44051">
    <property type="entry name" value="GLUTATHIONE S-TRANSFERASE-RELATED"/>
    <property type="match status" value="1"/>
</dbReference>